<feature type="chain" id="PRO_5044985018" evidence="2">
    <location>
        <begin position="25"/>
        <end position="541"/>
    </location>
</feature>
<dbReference type="Proteomes" id="UP000647491">
    <property type="component" value="Unassembled WGS sequence"/>
</dbReference>
<feature type="domain" description="Calcineurin-like phosphoesterase" evidence="3">
    <location>
        <begin position="31"/>
        <end position="247"/>
    </location>
</feature>
<evidence type="ECO:0000259" key="3">
    <source>
        <dbReference type="Pfam" id="PF00149"/>
    </source>
</evidence>
<dbReference type="Gene3D" id="3.60.21.10">
    <property type="match status" value="1"/>
</dbReference>
<dbReference type="SUPFAM" id="SSF56300">
    <property type="entry name" value="Metallo-dependent phosphatases"/>
    <property type="match status" value="1"/>
</dbReference>
<keyword evidence="1 2" id="KW-0732">Signal</keyword>
<proteinExistence type="inferred from homology"/>
<gene>
    <name evidence="5" type="ORF">H8708_11190</name>
</gene>
<dbReference type="Gene3D" id="3.90.780.10">
    <property type="entry name" value="5'-Nucleotidase, C-terminal domain"/>
    <property type="match status" value="1"/>
</dbReference>
<keyword evidence="2" id="KW-0378">Hydrolase</keyword>
<evidence type="ECO:0000256" key="1">
    <source>
        <dbReference type="ARBA" id="ARBA00022729"/>
    </source>
</evidence>
<dbReference type="InterPro" id="IPR004843">
    <property type="entry name" value="Calcineurin-like_PHP"/>
</dbReference>
<comment type="similarity">
    <text evidence="2">Belongs to the 5'-nucleotidase family.</text>
</comment>
<dbReference type="PANTHER" id="PTHR11575">
    <property type="entry name" value="5'-NUCLEOTIDASE-RELATED"/>
    <property type="match status" value="1"/>
</dbReference>
<reference evidence="5 6" key="1">
    <citation type="submission" date="2020-08" db="EMBL/GenBank/DDBJ databases">
        <title>Genome public.</title>
        <authorList>
            <person name="Liu C."/>
            <person name="Sun Q."/>
        </authorList>
    </citation>
    <scope>NUCLEOTIDE SEQUENCE [LARGE SCALE GENOMIC DNA]</scope>
    <source>
        <strain evidence="5 6">BX10</strain>
    </source>
</reference>
<keyword evidence="2" id="KW-0547">Nucleotide-binding</keyword>
<protein>
    <submittedName>
        <fullName evidence="5">Bifunctional metallophosphatase/5'-nucleotidase</fullName>
    </submittedName>
</protein>
<dbReference type="InterPro" id="IPR029052">
    <property type="entry name" value="Metallo-depent_PP-like"/>
</dbReference>
<dbReference type="InterPro" id="IPR006179">
    <property type="entry name" value="5_nucleotidase/apyrase"/>
</dbReference>
<evidence type="ECO:0000313" key="6">
    <source>
        <dbReference type="Proteomes" id="UP000647491"/>
    </source>
</evidence>
<accession>A0ABR7NUJ8</accession>
<dbReference type="RefSeq" id="WP_262427902.1">
    <property type="nucleotide sequence ID" value="NZ_JACRTJ010000025.1"/>
</dbReference>
<dbReference type="InterPro" id="IPR008334">
    <property type="entry name" value="5'-Nucleotdase_C"/>
</dbReference>
<sequence length="541" mass="58770">MKKQILTLSAAAFMAALTCQTAFALDHDVVILHTNDTHCGIEENMGYAGLVWYENQMKEETPYVTLVDAGDAIQGAPVGTLSEGEYLVQIMNKAGYDFAVPGNHEFDYGMEKLLGLSARLDCGYSACNFVNLPSKTQVFAPYRIMEYDDIQVAFVGVATPESITKSTPAYFQDQFGRYRFGFCEDETGEALYSQVQSAVDQARGEGADYVIMVGHLGDNGITEKWSSRSVIANTTGIDAAIDGHSHEVCVENVPNENGEMVVLTQTGTKFANIGKLTITTDGQIQASHVSAVTDAEGNPAKDAEMESFINGIKSQYEESLKVVLGRTDVDLMDKDPETGLRAVRKAETNLGDLCADASRYMMGADIGFMNGGGIRAGIEAGDITYEDALSVFPYGNMICMAEVSGQKIKDALEMGVKNYPEESGGFIHVSGLTYTVDSSVPSSVVLDEKRNFVSVGGEYRVRDIYVGEEPLDVNRTYTLASHNYWLKSGGDGMSMLMGCPILKDETMVDVDTITSYISEYLGGTVGEEYKDPRGQGRITIK</sequence>
<dbReference type="Pfam" id="PF00149">
    <property type="entry name" value="Metallophos"/>
    <property type="match status" value="1"/>
</dbReference>
<dbReference type="PANTHER" id="PTHR11575:SF24">
    <property type="entry name" value="5'-NUCLEOTIDASE"/>
    <property type="match status" value="1"/>
</dbReference>
<organism evidence="5 6">
    <name type="scientific">Enterocloster hominis</name>
    <name type="common">ex Liu et al. 2021</name>
    <dbReference type="NCBI Taxonomy" id="2763663"/>
    <lineage>
        <taxon>Bacteria</taxon>
        <taxon>Bacillati</taxon>
        <taxon>Bacillota</taxon>
        <taxon>Clostridia</taxon>
        <taxon>Lachnospirales</taxon>
        <taxon>Lachnospiraceae</taxon>
        <taxon>Enterocloster</taxon>
    </lineage>
</organism>
<evidence type="ECO:0000256" key="2">
    <source>
        <dbReference type="RuleBase" id="RU362119"/>
    </source>
</evidence>
<keyword evidence="6" id="KW-1185">Reference proteome</keyword>
<dbReference type="EMBL" id="JACRTJ010000025">
    <property type="protein sequence ID" value="MBC8599782.1"/>
    <property type="molecule type" value="Genomic_DNA"/>
</dbReference>
<evidence type="ECO:0000313" key="5">
    <source>
        <dbReference type="EMBL" id="MBC8599782.1"/>
    </source>
</evidence>
<dbReference type="InterPro" id="IPR036907">
    <property type="entry name" value="5'-Nucleotdase_C_sf"/>
</dbReference>
<evidence type="ECO:0000259" key="4">
    <source>
        <dbReference type="Pfam" id="PF02872"/>
    </source>
</evidence>
<dbReference type="Pfam" id="PF02872">
    <property type="entry name" value="5_nucleotid_C"/>
    <property type="match status" value="1"/>
</dbReference>
<feature type="domain" description="5'-Nucleotidase C-terminal" evidence="4">
    <location>
        <begin position="325"/>
        <end position="496"/>
    </location>
</feature>
<name>A0ABR7NUJ8_9FIRM</name>
<dbReference type="PRINTS" id="PR01607">
    <property type="entry name" value="APYRASEFAMLY"/>
</dbReference>
<comment type="caution">
    <text evidence="5">The sequence shown here is derived from an EMBL/GenBank/DDBJ whole genome shotgun (WGS) entry which is preliminary data.</text>
</comment>
<feature type="signal peptide" evidence="2">
    <location>
        <begin position="1"/>
        <end position="24"/>
    </location>
</feature>
<dbReference type="SUPFAM" id="SSF55816">
    <property type="entry name" value="5'-nucleotidase (syn. UDP-sugar hydrolase), C-terminal domain"/>
    <property type="match status" value="1"/>
</dbReference>